<dbReference type="NCBIfam" id="NF005146">
    <property type="entry name" value="PRK06606.1"/>
    <property type="match status" value="1"/>
</dbReference>
<name>A0AAU7AVA6_9ACTN</name>
<dbReference type="EC" id="2.6.1.42" evidence="17"/>
<dbReference type="InterPro" id="IPR001544">
    <property type="entry name" value="Aminotrans_IV"/>
</dbReference>
<evidence type="ECO:0000256" key="16">
    <source>
        <dbReference type="RuleBase" id="RU004516"/>
    </source>
</evidence>
<evidence type="ECO:0000256" key="10">
    <source>
        <dbReference type="ARBA" id="ARBA00022898"/>
    </source>
</evidence>
<accession>A0AAU7AVA6</accession>
<comment type="cofactor">
    <cofactor evidence="1 16">
        <name>pyridoxal 5'-phosphate</name>
        <dbReference type="ChEBI" id="CHEBI:597326"/>
    </cofactor>
</comment>
<evidence type="ECO:0000256" key="1">
    <source>
        <dbReference type="ARBA" id="ARBA00001933"/>
    </source>
</evidence>
<keyword evidence="7 17" id="KW-0032">Aminotransferase</keyword>
<dbReference type="Gene3D" id="3.30.470.10">
    <property type="match status" value="1"/>
</dbReference>
<dbReference type="GO" id="GO:0004084">
    <property type="term" value="F:branched-chain-amino-acid transaminase activity"/>
    <property type="evidence" value="ECO:0007669"/>
    <property type="project" value="UniProtKB-EC"/>
</dbReference>
<evidence type="ECO:0000256" key="11">
    <source>
        <dbReference type="ARBA" id="ARBA00023304"/>
    </source>
</evidence>
<evidence type="ECO:0000256" key="5">
    <source>
        <dbReference type="ARBA" id="ARBA00005072"/>
    </source>
</evidence>
<keyword evidence="9 17" id="KW-0808">Transferase</keyword>
<dbReference type="Gene3D" id="3.20.10.10">
    <property type="entry name" value="D-amino Acid Aminotransferase, subunit A, domain 2"/>
    <property type="match status" value="1"/>
</dbReference>
<dbReference type="EMBL" id="CP114014">
    <property type="protein sequence ID" value="XAY05532.1"/>
    <property type="molecule type" value="Genomic_DNA"/>
</dbReference>
<comment type="catalytic activity">
    <reaction evidence="14 17">
        <text>L-leucine + 2-oxoglutarate = 4-methyl-2-oxopentanoate + L-glutamate</text>
        <dbReference type="Rhea" id="RHEA:18321"/>
        <dbReference type="ChEBI" id="CHEBI:16810"/>
        <dbReference type="ChEBI" id="CHEBI:17865"/>
        <dbReference type="ChEBI" id="CHEBI:29985"/>
        <dbReference type="ChEBI" id="CHEBI:57427"/>
        <dbReference type="EC" id="2.6.1.42"/>
    </reaction>
</comment>
<comment type="similarity">
    <text evidence="6 15">Belongs to the class-IV pyridoxal-phosphate-dependent aminotransferase family.</text>
</comment>
<evidence type="ECO:0000256" key="17">
    <source>
        <dbReference type="RuleBase" id="RU364094"/>
    </source>
</evidence>
<dbReference type="PANTHER" id="PTHR42743:SF11">
    <property type="entry name" value="AMINODEOXYCHORISMATE LYASE"/>
    <property type="match status" value="1"/>
</dbReference>
<keyword evidence="11 17" id="KW-0100">Branched-chain amino acid biosynthesis</keyword>
<dbReference type="FunFam" id="3.20.10.10:FF:000002">
    <property type="entry name" value="D-alanine aminotransferase"/>
    <property type="match status" value="1"/>
</dbReference>
<evidence type="ECO:0000256" key="15">
    <source>
        <dbReference type="RuleBase" id="RU004106"/>
    </source>
</evidence>
<evidence type="ECO:0000313" key="18">
    <source>
        <dbReference type="EMBL" id="XAY05532.1"/>
    </source>
</evidence>
<dbReference type="SUPFAM" id="SSF56752">
    <property type="entry name" value="D-aminoacid aminotransferase-like PLP-dependent enzymes"/>
    <property type="match status" value="1"/>
</dbReference>
<dbReference type="RefSeq" id="WP_354702037.1">
    <property type="nucleotide sequence ID" value="NZ_CP114014.1"/>
</dbReference>
<dbReference type="KEGG" id="parq:DSM112329_02386"/>
<comment type="pathway">
    <text evidence="4 17">Amino-acid biosynthesis; L-valine biosynthesis; L-valine from pyruvate: step 4/4.</text>
</comment>
<organism evidence="18">
    <name type="scientific">Paraconexibacter sp. AEG42_29</name>
    <dbReference type="NCBI Taxonomy" id="2997339"/>
    <lineage>
        <taxon>Bacteria</taxon>
        <taxon>Bacillati</taxon>
        <taxon>Actinomycetota</taxon>
        <taxon>Thermoleophilia</taxon>
        <taxon>Solirubrobacterales</taxon>
        <taxon>Paraconexibacteraceae</taxon>
        <taxon>Paraconexibacter</taxon>
    </lineage>
</organism>
<comment type="function">
    <text evidence="2 17">Acts on leucine, isoleucine and valine.</text>
</comment>
<dbReference type="InterPro" id="IPR050571">
    <property type="entry name" value="Class-IV_PLP-Dep_Aminotrnsfr"/>
</dbReference>
<evidence type="ECO:0000256" key="14">
    <source>
        <dbReference type="ARBA" id="ARBA00049229"/>
    </source>
</evidence>
<comment type="pathway">
    <text evidence="3 17">Amino-acid biosynthesis; L-isoleucine biosynthesis; L-isoleucine from 2-oxobutanoate: step 4/4.</text>
</comment>
<protein>
    <recommendedName>
        <fullName evidence="17">Branched-chain-amino-acid aminotransferase</fullName>
        <shortName evidence="17">BCAT</shortName>
        <ecNumber evidence="17">2.6.1.42</ecNumber>
    </recommendedName>
</protein>
<dbReference type="Pfam" id="PF01063">
    <property type="entry name" value="Aminotran_4"/>
    <property type="match status" value="1"/>
</dbReference>
<sequence>MDAAELIWLNGEFVAWEDAKIHVLTHGLHYGTGVFEGVRCYDTESHGPAIFRHQDHVDRLFKSASLYYMDIPYDRETLRQATLELVGRNGFKDCYIRPLVYRGYGTMGLFPLDAPVEVTLACWKWGAYLGEEGKRKGVRAKVSSWRRISPDSLIPQAKASGQYLNSILAKIETHKAGYEEAIVLDDKGMVCEGSGENIFVVSDGVIYTPPPTASILDGINRKSAIQIATDLGLRVVERDIARAELYLADEIYLTGTAAELVPVREVDDHKVGTGEPGEVTLAVQKAFEDALHGRTPRYADWLDPIPAEHYPAAAGGSASSGTAAA</sequence>
<comment type="catalytic activity">
    <reaction evidence="12 17">
        <text>L-valine + 2-oxoglutarate = 3-methyl-2-oxobutanoate + L-glutamate</text>
        <dbReference type="Rhea" id="RHEA:24813"/>
        <dbReference type="ChEBI" id="CHEBI:11851"/>
        <dbReference type="ChEBI" id="CHEBI:16810"/>
        <dbReference type="ChEBI" id="CHEBI:29985"/>
        <dbReference type="ChEBI" id="CHEBI:57762"/>
        <dbReference type="EC" id="2.6.1.42"/>
    </reaction>
</comment>
<proteinExistence type="inferred from homology"/>
<dbReference type="NCBIfam" id="TIGR01122">
    <property type="entry name" value="ilvE_I"/>
    <property type="match status" value="1"/>
</dbReference>
<evidence type="ECO:0000256" key="2">
    <source>
        <dbReference type="ARBA" id="ARBA00003109"/>
    </source>
</evidence>
<evidence type="ECO:0000256" key="6">
    <source>
        <dbReference type="ARBA" id="ARBA00009320"/>
    </source>
</evidence>
<gene>
    <name evidence="18" type="primary">ilvE_1</name>
    <name evidence="17" type="synonym">ilvE</name>
    <name evidence="18" type="ORF">DSM112329_02386</name>
</gene>
<evidence type="ECO:0000256" key="7">
    <source>
        <dbReference type="ARBA" id="ARBA00022576"/>
    </source>
</evidence>
<dbReference type="InterPro" id="IPR043131">
    <property type="entry name" value="BCAT-like_N"/>
</dbReference>
<evidence type="ECO:0000256" key="8">
    <source>
        <dbReference type="ARBA" id="ARBA00022605"/>
    </source>
</evidence>
<dbReference type="CDD" id="cd00449">
    <property type="entry name" value="PLPDE_IV"/>
    <property type="match status" value="1"/>
</dbReference>
<dbReference type="GO" id="GO:0009082">
    <property type="term" value="P:branched-chain amino acid biosynthetic process"/>
    <property type="evidence" value="ECO:0007669"/>
    <property type="project" value="UniProtKB-KW"/>
</dbReference>
<dbReference type="AlphaFoldDB" id="A0AAU7AVA6"/>
<dbReference type="InterPro" id="IPR005785">
    <property type="entry name" value="B_amino_transI"/>
</dbReference>
<dbReference type="InterPro" id="IPR043132">
    <property type="entry name" value="BCAT-like_C"/>
</dbReference>
<keyword evidence="8 17" id="KW-0028">Amino-acid biosynthesis</keyword>
<comment type="catalytic activity">
    <reaction evidence="13 17">
        <text>L-isoleucine + 2-oxoglutarate = (S)-3-methyl-2-oxopentanoate + L-glutamate</text>
        <dbReference type="Rhea" id="RHEA:24801"/>
        <dbReference type="ChEBI" id="CHEBI:16810"/>
        <dbReference type="ChEBI" id="CHEBI:29985"/>
        <dbReference type="ChEBI" id="CHEBI:35146"/>
        <dbReference type="ChEBI" id="CHEBI:58045"/>
        <dbReference type="EC" id="2.6.1.42"/>
    </reaction>
</comment>
<evidence type="ECO:0000256" key="3">
    <source>
        <dbReference type="ARBA" id="ARBA00004824"/>
    </source>
</evidence>
<dbReference type="InterPro" id="IPR018300">
    <property type="entry name" value="Aminotrans_IV_CS"/>
</dbReference>
<comment type="pathway">
    <text evidence="5 17">Amino-acid biosynthesis; L-leucine biosynthesis; L-leucine from 3-methyl-2-oxobutanoate: step 4/4.</text>
</comment>
<dbReference type="GO" id="GO:0008652">
    <property type="term" value="P:amino acid biosynthetic process"/>
    <property type="evidence" value="ECO:0007669"/>
    <property type="project" value="UniProtKB-KW"/>
</dbReference>
<dbReference type="PANTHER" id="PTHR42743">
    <property type="entry name" value="AMINO-ACID AMINOTRANSFERASE"/>
    <property type="match status" value="1"/>
</dbReference>
<evidence type="ECO:0000256" key="12">
    <source>
        <dbReference type="ARBA" id="ARBA00048212"/>
    </source>
</evidence>
<dbReference type="PROSITE" id="PS00770">
    <property type="entry name" value="AA_TRANSFER_CLASS_4"/>
    <property type="match status" value="1"/>
</dbReference>
<dbReference type="InterPro" id="IPR036038">
    <property type="entry name" value="Aminotransferase-like"/>
</dbReference>
<evidence type="ECO:0000256" key="13">
    <source>
        <dbReference type="ARBA" id="ARBA00048798"/>
    </source>
</evidence>
<reference evidence="18" key="1">
    <citation type="submission" date="2022-12" db="EMBL/GenBank/DDBJ databases">
        <title>Paraconexibacter alkalitolerans sp. nov. and Baekduia alba sp. nov., isolated from soil and emended description of the genera Paraconexibacter (Chun et al., 2020) and Baekduia (An et al., 2020).</title>
        <authorList>
            <person name="Vieira S."/>
            <person name="Huber K.J."/>
            <person name="Geppert A."/>
            <person name="Wolf J."/>
            <person name="Neumann-Schaal M."/>
            <person name="Muesken M."/>
            <person name="Overmann J."/>
        </authorList>
    </citation>
    <scope>NUCLEOTIDE SEQUENCE</scope>
    <source>
        <strain evidence="18">AEG42_29</strain>
    </source>
</reference>
<evidence type="ECO:0000256" key="9">
    <source>
        <dbReference type="ARBA" id="ARBA00022679"/>
    </source>
</evidence>
<evidence type="ECO:0000256" key="4">
    <source>
        <dbReference type="ARBA" id="ARBA00004931"/>
    </source>
</evidence>
<keyword evidence="10 16" id="KW-0663">Pyridoxal phosphate</keyword>